<keyword evidence="8" id="KW-1185">Reference proteome</keyword>
<evidence type="ECO:0000313" key="8">
    <source>
        <dbReference type="Proteomes" id="UP001562159"/>
    </source>
</evidence>
<name>A0ABV4AMC1_9GAMM</name>
<dbReference type="Gene3D" id="2.40.170.20">
    <property type="entry name" value="TonB-dependent receptor, beta-barrel domain"/>
    <property type="match status" value="1"/>
</dbReference>
<feature type="compositionally biased region" description="Low complexity" evidence="4">
    <location>
        <begin position="35"/>
        <end position="56"/>
    </location>
</feature>
<dbReference type="Proteomes" id="UP001562159">
    <property type="component" value="Unassembled WGS sequence"/>
</dbReference>
<feature type="domain" description="TonB-dependent receptor plug" evidence="6">
    <location>
        <begin position="103"/>
        <end position="209"/>
    </location>
</feature>
<protein>
    <submittedName>
        <fullName evidence="7">TonB-dependent receptor</fullName>
    </submittedName>
</protein>
<evidence type="ECO:0000259" key="6">
    <source>
        <dbReference type="Pfam" id="PF07715"/>
    </source>
</evidence>
<dbReference type="SUPFAM" id="SSF56935">
    <property type="entry name" value="Porins"/>
    <property type="match status" value="1"/>
</dbReference>
<evidence type="ECO:0000256" key="2">
    <source>
        <dbReference type="ARBA" id="ARBA00023136"/>
    </source>
</evidence>
<evidence type="ECO:0000256" key="5">
    <source>
        <dbReference type="SAM" id="SignalP"/>
    </source>
</evidence>
<dbReference type="InterPro" id="IPR012910">
    <property type="entry name" value="Plug_dom"/>
</dbReference>
<dbReference type="PANTHER" id="PTHR40980">
    <property type="entry name" value="PLUG DOMAIN-CONTAINING PROTEIN"/>
    <property type="match status" value="1"/>
</dbReference>
<evidence type="ECO:0000256" key="4">
    <source>
        <dbReference type="SAM" id="MobiDB-lite"/>
    </source>
</evidence>
<dbReference type="Gene3D" id="2.170.130.10">
    <property type="entry name" value="TonB-dependent receptor, plug domain"/>
    <property type="match status" value="1"/>
</dbReference>
<gene>
    <name evidence="7" type="ORF">AB7878_02560</name>
</gene>
<feature type="chain" id="PRO_5045257358" evidence="5">
    <location>
        <begin position="38"/>
        <end position="1089"/>
    </location>
</feature>
<comment type="caution">
    <text evidence="7">The sequence shown here is derived from an EMBL/GenBank/DDBJ whole genome shotgun (WGS) entry which is preliminary data.</text>
</comment>
<dbReference type="EMBL" id="JBGBPY010000001">
    <property type="protein sequence ID" value="MEY2181286.1"/>
    <property type="molecule type" value="Genomic_DNA"/>
</dbReference>
<evidence type="ECO:0000256" key="1">
    <source>
        <dbReference type="ARBA" id="ARBA00004442"/>
    </source>
</evidence>
<feature type="signal peptide" evidence="5">
    <location>
        <begin position="1"/>
        <end position="37"/>
    </location>
</feature>
<dbReference type="InterPro" id="IPR037066">
    <property type="entry name" value="Plug_dom_sf"/>
</dbReference>
<keyword evidence="5" id="KW-0732">Signal</keyword>
<accession>A0ABV4AMC1</accession>
<keyword evidence="7" id="KW-0675">Receptor</keyword>
<reference evidence="7 8" key="1">
    <citation type="submission" date="2024-07" db="EMBL/GenBank/DDBJ databases">
        <title>Molecular mechanisms and environmental adaptations of flagellar loss and biofilm growth of Rhodanobacter under environmental stress.</title>
        <authorList>
            <person name="Chen M."/>
        </authorList>
    </citation>
    <scope>NUCLEOTIDE SEQUENCE [LARGE SCALE GENOMIC DNA]</scope>
    <source>
        <strain evidence="7 8">RS22</strain>
    </source>
</reference>
<feature type="region of interest" description="Disordered" evidence="4">
    <location>
        <begin position="34"/>
        <end position="78"/>
    </location>
</feature>
<dbReference type="InterPro" id="IPR036942">
    <property type="entry name" value="Beta-barrel_TonB_sf"/>
</dbReference>
<organism evidence="7 8">
    <name type="scientific">Rhodanobacter humi</name>
    <dbReference type="NCBI Taxonomy" id="1888173"/>
    <lineage>
        <taxon>Bacteria</taxon>
        <taxon>Pseudomonadati</taxon>
        <taxon>Pseudomonadota</taxon>
        <taxon>Gammaproteobacteria</taxon>
        <taxon>Lysobacterales</taxon>
        <taxon>Rhodanobacteraceae</taxon>
        <taxon>Rhodanobacter</taxon>
    </lineage>
</organism>
<proteinExistence type="predicted"/>
<dbReference type="NCBIfam" id="TIGR01782">
    <property type="entry name" value="TonB-Xanth-Caul"/>
    <property type="match status" value="1"/>
</dbReference>
<keyword evidence="2" id="KW-0472">Membrane</keyword>
<sequence>MKKPSMHPHARNAGQLRLLPFAIAMTLFAAGPSHAQAAQPAPQDTDQAAQTAPATTKDSKAAAKKKNASTTANEKEAKQLTGMTVNGFSSSLNRAQDIKRYADTVVDAISAQDAGSLPDLSVTEALQRVPGVAVSAFGIAADPDHFSIQGSDISLQGLPYTSTLFNGREVFSAGGGQGLNFATVSPELIGSVVVSKNQTADMIEGGIAGSIDLHTRMPFDSNKDTQASVTLGDYWGDLAKRGTPQIAGLFSHNWSTDIGRFGFLANVAYDRIDQTDNAISVVDYQRRCNGCDLPGGRTDAFPGLAPGEYRYVPVGGDLRHQDETSTRFGHALALQWESPDKTWQAALTWNRASDSETTFEHTLQASTDGCNGQTLAGCAVPLAGTTPVYDANGVFQSGTISGDPAASTFLPLTYGGVPTQLDTAGFKRRYVTNDYAFNLKWNVNDRLHLSLDAQDTHSDYSDSYYYIRQMTQANWYIATHGNGVPTIKLLAPDPNETTAQYFANPNNTYWSAAQDHQEKSWGNQRAFRLDGSFDVDKGPLDNIQFGFRHSDQKETLYSSPYSYFWDISTPYAGGPGLAVTAADTPGNVSPYHVNLPAFGNGDFGVVAPFFNLNPQSQFWQSVAAMKQINQQSLAINPGWSWWSPYYTNYERDQYGYTFVPGTHYLPQEISSNGEKTNATYLRLNFSNSNMDFLSGLQISGNIGVRYVHTQDDASGYLLLPDMRQALGNASVPEYCLGVTKNGTQPASPGTFCALTSAQQQQYVTFANGGYSPITASSGYGNWLPSFNLAIGWTDDLITRFAFSESIFRPALNQLEAGQSISGLLPYGTNGSTEPTVGNGYNGTNPYLRPITAHNFDLSQEWYFGNAGSLTGMLFWKQLNHTIQYITNVVNTTVTNNGVTYPEQYTAGLANLNQKGSVGGAELAYQQKFDFLPGWLSGFGVQTNYTYIKPHGLAFGVVNYCPATYLPATQCVNQLKLPPGELSRDTFNFTAYYEKGPLSARLAWNWRSQFLITGQEADYPFLPVMAASQGRLDGSLIYSLNDHVKVALQVANLLNSTFKSREIIDTNGTTVPKGFFRDDTRYNLSLRADF</sequence>
<dbReference type="Pfam" id="PF07715">
    <property type="entry name" value="Plug"/>
    <property type="match status" value="1"/>
</dbReference>
<evidence type="ECO:0000313" key="7">
    <source>
        <dbReference type="EMBL" id="MEY2181286.1"/>
    </source>
</evidence>
<evidence type="ECO:0000256" key="3">
    <source>
        <dbReference type="ARBA" id="ARBA00023237"/>
    </source>
</evidence>
<dbReference type="PANTHER" id="PTHR40980:SF3">
    <property type="entry name" value="TONB-DEPENDENT RECEPTOR-LIKE BETA-BARREL DOMAIN-CONTAINING PROTEIN"/>
    <property type="match status" value="1"/>
</dbReference>
<dbReference type="InterPro" id="IPR010104">
    <property type="entry name" value="TonB_rcpt_bac"/>
</dbReference>
<comment type="subcellular location">
    <subcellularLocation>
        <location evidence="1">Cell outer membrane</location>
    </subcellularLocation>
</comment>
<keyword evidence="3" id="KW-0998">Cell outer membrane</keyword>